<dbReference type="Pfam" id="PF02518">
    <property type="entry name" value="HATPase_c"/>
    <property type="match status" value="1"/>
</dbReference>
<dbReference type="Proteomes" id="UP000246569">
    <property type="component" value="Unassembled WGS sequence"/>
</dbReference>
<dbReference type="GO" id="GO:0000155">
    <property type="term" value="F:phosphorelay sensor kinase activity"/>
    <property type="evidence" value="ECO:0007669"/>
    <property type="project" value="InterPro"/>
</dbReference>
<dbReference type="SUPFAM" id="SSF47384">
    <property type="entry name" value="Homodimeric domain of signal transducing histidine kinase"/>
    <property type="match status" value="1"/>
</dbReference>
<evidence type="ECO:0000256" key="7">
    <source>
        <dbReference type="ARBA" id="ARBA00022553"/>
    </source>
</evidence>
<dbReference type="SUPFAM" id="SSF55874">
    <property type="entry name" value="ATPase domain of HSP90 chaperone/DNA topoisomerase II/histidine kinase"/>
    <property type="match status" value="1"/>
</dbReference>
<accession>A0A317MXB0</accession>
<feature type="domain" description="PAS" evidence="19">
    <location>
        <begin position="86"/>
        <end position="141"/>
    </location>
</feature>
<keyword evidence="13" id="KW-0067">ATP-binding</keyword>
<keyword evidence="12 20" id="KW-0418">Kinase</keyword>
<evidence type="ECO:0000256" key="15">
    <source>
        <dbReference type="ARBA" id="ARBA00023012"/>
    </source>
</evidence>
<dbReference type="InterPro" id="IPR035965">
    <property type="entry name" value="PAS-like_dom_sf"/>
</dbReference>
<dbReference type="AlphaFoldDB" id="A0A317MXB0"/>
<evidence type="ECO:0000256" key="2">
    <source>
        <dbReference type="ARBA" id="ARBA00004236"/>
    </source>
</evidence>
<evidence type="ECO:0000256" key="16">
    <source>
        <dbReference type="ARBA" id="ARBA00023136"/>
    </source>
</evidence>
<feature type="domain" description="Histidine kinase" evidence="18">
    <location>
        <begin position="202"/>
        <end position="419"/>
    </location>
</feature>
<keyword evidence="16" id="KW-0472">Membrane</keyword>
<protein>
    <recommendedName>
        <fullName evidence="4">Phosphate regulon sensor protein PhoR</fullName>
        <ecNumber evidence="3">2.7.13.3</ecNumber>
    </recommendedName>
</protein>
<evidence type="ECO:0000256" key="12">
    <source>
        <dbReference type="ARBA" id="ARBA00022777"/>
    </source>
</evidence>
<evidence type="ECO:0000259" key="19">
    <source>
        <dbReference type="PROSITE" id="PS50112"/>
    </source>
</evidence>
<dbReference type="CDD" id="cd00130">
    <property type="entry name" value="PAS"/>
    <property type="match status" value="1"/>
</dbReference>
<dbReference type="Pfam" id="PF00512">
    <property type="entry name" value="HisKA"/>
    <property type="match status" value="1"/>
</dbReference>
<dbReference type="InterPro" id="IPR003594">
    <property type="entry name" value="HATPase_dom"/>
</dbReference>
<dbReference type="Pfam" id="PF11808">
    <property type="entry name" value="PhoR"/>
    <property type="match status" value="1"/>
</dbReference>
<dbReference type="InterPro" id="IPR004358">
    <property type="entry name" value="Sig_transdc_His_kin-like_C"/>
</dbReference>
<evidence type="ECO:0000256" key="3">
    <source>
        <dbReference type="ARBA" id="ARBA00012438"/>
    </source>
</evidence>
<evidence type="ECO:0000256" key="9">
    <source>
        <dbReference type="ARBA" id="ARBA00022679"/>
    </source>
</evidence>
<comment type="function">
    <text evidence="17">Member of the two-component regulatory system PhoR/PhoB involved in the phosphate regulon genes expression. PhoR may function as a membrane-associated protein kinase that phosphorylates PhoB in response to environmental signals.</text>
</comment>
<dbReference type="FunFam" id="1.10.287.130:FF:000001">
    <property type="entry name" value="Two-component sensor histidine kinase"/>
    <property type="match status" value="1"/>
</dbReference>
<dbReference type="InterPro" id="IPR036097">
    <property type="entry name" value="HisK_dim/P_sf"/>
</dbReference>
<reference evidence="20 21" key="1">
    <citation type="submission" date="2018-05" db="EMBL/GenBank/DDBJ databases">
        <title>Genomic Encyclopedia of Type Strains, Phase IV (KMG-IV): sequencing the most valuable type-strain genomes for metagenomic binning, comparative biology and taxonomic classification.</title>
        <authorList>
            <person name="Goeker M."/>
        </authorList>
    </citation>
    <scope>NUCLEOTIDE SEQUENCE [LARGE SCALE GENOMIC DNA]</scope>
    <source>
        <strain evidence="20 21">DSM 23606</strain>
    </source>
</reference>
<dbReference type="InterPro" id="IPR003661">
    <property type="entry name" value="HisK_dim/P_dom"/>
</dbReference>
<keyword evidence="11" id="KW-0547">Nucleotide-binding</keyword>
<dbReference type="InterPro" id="IPR021766">
    <property type="entry name" value="PhoR_N"/>
</dbReference>
<dbReference type="GO" id="GO:0016036">
    <property type="term" value="P:cellular response to phosphate starvation"/>
    <property type="evidence" value="ECO:0007669"/>
    <property type="project" value="TreeGrafter"/>
</dbReference>
<dbReference type="FunFam" id="3.30.565.10:FF:000032">
    <property type="entry name" value="Phosphate regulon sensor histidine kinase PhoR"/>
    <property type="match status" value="1"/>
</dbReference>
<evidence type="ECO:0000256" key="11">
    <source>
        <dbReference type="ARBA" id="ARBA00022741"/>
    </source>
</evidence>
<keyword evidence="10" id="KW-0812">Transmembrane</keyword>
<keyword evidence="5" id="KW-0813">Transport</keyword>
<keyword evidence="6" id="KW-1003">Cell membrane</keyword>
<keyword evidence="9" id="KW-0808">Transferase</keyword>
<dbReference type="PRINTS" id="PR00344">
    <property type="entry name" value="BCTRLSENSOR"/>
</dbReference>
<evidence type="ECO:0000256" key="5">
    <source>
        <dbReference type="ARBA" id="ARBA00022448"/>
    </source>
</evidence>
<evidence type="ECO:0000256" key="17">
    <source>
        <dbReference type="ARBA" id="ARBA00025207"/>
    </source>
</evidence>
<dbReference type="GO" id="GO:0004721">
    <property type="term" value="F:phosphoprotein phosphatase activity"/>
    <property type="evidence" value="ECO:0007669"/>
    <property type="project" value="InterPro"/>
</dbReference>
<proteinExistence type="predicted"/>
<dbReference type="RefSeq" id="WP_110018295.1">
    <property type="nucleotide sequence ID" value="NZ_QGTJ01000004.1"/>
</dbReference>
<dbReference type="NCBIfam" id="NF008235">
    <property type="entry name" value="PRK11006.1"/>
    <property type="match status" value="1"/>
</dbReference>
<evidence type="ECO:0000256" key="13">
    <source>
        <dbReference type="ARBA" id="ARBA00022840"/>
    </source>
</evidence>
<dbReference type="GO" id="GO:0005886">
    <property type="term" value="C:plasma membrane"/>
    <property type="evidence" value="ECO:0007669"/>
    <property type="project" value="UniProtKB-SubCell"/>
</dbReference>
<evidence type="ECO:0000313" key="20">
    <source>
        <dbReference type="EMBL" id="PWV62478.1"/>
    </source>
</evidence>
<keyword evidence="15" id="KW-0902">Two-component regulatory system</keyword>
<dbReference type="EC" id="2.7.13.3" evidence="3"/>
<evidence type="ECO:0000256" key="6">
    <source>
        <dbReference type="ARBA" id="ARBA00022475"/>
    </source>
</evidence>
<dbReference type="PROSITE" id="PS50109">
    <property type="entry name" value="HIS_KIN"/>
    <property type="match status" value="1"/>
</dbReference>
<comment type="catalytic activity">
    <reaction evidence="1">
        <text>ATP + protein L-histidine = ADP + protein N-phospho-L-histidine.</text>
        <dbReference type="EC" id="2.7.13.3"/>
    </reaction>
</comment>
<comment type="caution">
    <text evidence="20">The sequence shown here is derived from an EMBL/GenBank/DDBJ whole genome shotgun (WGS) entry which is preliminary data.</text>
</comment>
<evidence type="ECO:0000256" key="10">
    <source>
        <dbReference type="ARBA" id="ARBA00022692"/>
    </source>
</evidence>
<dbReference type="InterPro" id="IPR036890">
    <property type="entry name" value="HATPase_C_sf"/>
</dbReference>
<dbReference type="OrthoDB" id="9813151at2"/>
<sequence length="435" mass="49081">MWRTFGALLSGVFLGWEVDHPWSGLTLAALLLVAWHLRQLYRFERWLRDDCRRQRPQVSGIWDELYYHVQRRRQRRRDTARHLVAVLRKFQEAARAMPDGTIVVDEGDVVLWCNPAAERLLGLRSPQDIGSRLTYLVRHPSFVQFLGKHEYHGVCDFPSPIADGLPLSVRVIPYGEANRLLIASDVSRVHRLEQVRRDFVANVSHELRTPLTVIGGYLETLLDSGDLCAQKWEQPLRRMQQQSGRMQHIIEDLLMLAKLEGQGERVAMRPVAVPGMLAAIAEDGIALSGEQGHEIRVEADGDLWLLGHEQELRSAFSNLVFNAVRHTPAGRRIVIRWYQDGRGLHMEVEDNGEGIAPHHLPRLTERFYRVDRGRNRESGGTGLGLAIVKHVMSRHGGQLRITSQVGVGSTFACDFPAELALARKVVSRGSGGLGS</sequence>
<dbReference type="Gene3D" id="3.30.565.10">
    <property type="entry name" value="Histidine kinase-like ATPase, C-terminal domain"/>
    <property type="match status" value="1"/>
</dbReference>
<dbReference type="InterPro" id="IPR005467">
    <property type="entry name" value="His_kinase_dom"/>
</dbReference>
<dbReference type="InterPro" id="IPR014310">
    <property type="entry name" value="Sig_transdc_His_kinase_PhoR"/>
</dbReference>
<gene>
    <name evidence="20" type="ORF">C7443_104274</name>
</gene>
<organism evidence="20 21">
    <name type="scientific">Plasticicumulans acidivorans</name>
    <dbReference type="NCBI Taxonomy" id="886464"/>
    <lineage>
        <taxon>Bacteria</taxon>
        <taxon>Pseudomonadati</taxon>
        <taxon>Pseudomonadota</taxon>
        <taxon>Gammaproteobacteria</taxon>
        <taxon>Candidatus Competibacteraceae</taxon>
        <taxon>Plasticicumulans</taxon>
    </lineage>
</organism>
<dbReference type="NCBIfam" id="TIGR02966">
    <property type="entry name" value="phoR_proteo"/>
    <property type="match status" value="1"/>
</dbReference>
<evidence type="ECO:0000256" key="8">
    <source>
        <dbReference type="ARBA" id="ARBA00022592"/>
    </source>
</evidence>
<dbReference type="PROSITE" id="PS50112">
    <property type="entry name" value="PAS"/>
    <property type="match status" value="1"/>
</dbReference>
<dbReference type="GO" id="GO:0006817">
    <property type="term" value="P:phosphate ion transport"/>
    <property type="evidence" value="ECO:0007669"/>
    <property type="project" value="UniProtKB-KW"/>
</dbReference>
<name>A0A317MXB0_9GAMM</name>
<dbReference type="PANTHER" id="PTHR45453:SF1">
    <property type="entry name" value="PHOSPHATE REGULON SENSOR PROTEIN PHOR"/>
    <property type="match status" value="1"/>
</dbReference>
<dbReference type="GO" id="GO:0005524">
    <property type="term" value="F:ATP binding"/>
    <property type="evidence" value="ECO:0007669"/>
    <property type="project" value="UniProtKB-KW"/>
</dbReference>
<evidence type="ECO:0000259" key="18">
    <source>
        <dbReference type="PROSITE" id="PS50109"/>
    </source>
</evidence>
<keyword evidence="7" id="KW-0597">Phosphoprotein</keyword>
<keyword evidence="8" id="KW-0592">Phosphate transport</keyword>
<dbReference type="SMART" id="SM00388">
    <property type="entry name" value="HisKA"/>
    <property type="match status" value="1"/>
</dbReference>
<dbReference type="SUPFAM" id="SSF55785">
    <property type="entry name" value="PYP-like sensor domain (PAS domain)"/>
    <property type="match status" value="1"/>
</dbReference>
<evidence type="ECO:0000256" key="14">
    <source>
        <dbReference type="ARBA" id="ARBA00022989"/>
    </source>
</evidence>
<dbReference type="InterPro" id="IPR050351">
    <property type="entry name" value="BphY/WalK/GraS-like"/>
</dbReference>
<evidence type="ECO:0000256" key="1">
    <source>
        <dbReference type="ARBA" id="ARBA00000085"/>
    </source>
</evidence>
<dbReference type="InterPro" id="IPR000014">
    <property type="entry name" value="PAS"/>
</dbReference>
<dbReference type="SMART" id="SM00091">
    <property type="entry name" value="PAS"/>
    <property type="match status" value="1"/>
</dbReference>
<keyword evidence="14" id="KW-1133">Transmembrane helix</keyword>
<dbReference type="PANTHER" id="PTHR45453">
    <property type="entry name" value="PHOSPHATE REGULON SENSOR PROTEIN PHOR"/>
    <property type="match status" value="1"/>
</dbReference>
<comment type="subcellular location">
    <subcellularLocation>
        <location evidence="2">Cell membrane</location>
    </subcellularLocation>
</comment>
<dbReference type="Gene3D" id="1.10.287.130">
    <property type="match status" value="1"/>
</dbReference>
<evidence type="ECO:0000256" key="4">
    <source>
        <dbReference type="ARBA" id="ARBA00019665"/>
    </source>
</evidence>
<evidence type="ECO:0000313" key="21">
    <source>
        <dbReference type="Proteomes" id="UP000246569"/>
    </source>
</evidence>
<dbReference type="Pfam" id="PF13188">
    <property type="entry name" value="PAS_8"/>
    <property type="match status" value="1"/>
</dbReference>
<keyword evidence="21" id="KW-1185">Reference proteome</keyword>
<dbReference type="SMART" id="SM00387">
    <property type="entry name" value="HATPase_c"/>
    <property type="match status" value="1"/>
</dbReference>
<dbReference type="EMBL" id="QGTJ01000004">
    <property type="protein sequence ID" value="PWV62478.1"/>
    <property type="molecule type" value="Genomic_DNA"/>
</dbReference>
<dbReference type="Gene3D" id="3.30.450.20">
    <property type="entry name" value="PAS domain"/>
    <property type="match status" value="1"/>
</dbReference>
<dbReference type="CDD" id="cd00082">
    <property type="entry name" value="HisKA"/>
    <property type="match status" value="1"/>
</dbReference>